<name>A0A9P8VM31_9HYPO</name>
<organism evidence="3 4">
    <name type="scientific">Thelonectria olida</name>
    <dbReference type="NCBI Taxonomy" id="1576542"/>
    <lineage>
        <taxon>Eukaryota</taxon>
        <taxon>Fungi</taxon>
        <taxon>Dikarya</taxon>
        <taxon>Ascomycota</taxon>
        <taxon>Pezizomycotina</taxon>
        <taxon>Sordariomycetes</taxon>
        <taxon>Hypocreomycetidae</taxon>
        <taxon>Hypocreales</taxon>
        <taxon>Nectriaceae</taxon>
        <taxon>Thelonectria</taxon>
    </lineage>
</organism>
<sequence>MGSTSEKWRVYRSEDQPRYIRDSPNLLPVNETKGERRSVPVLTTIYRLTNRQTLPNTNQHHQPTQHATRPSSTTLPRPPTDTTNTPSPPTSTTALTPLLPTPGLPTAPLPAAPSPAAIAYATAVIVELLLVFLILLIFIYYFDRLLKDG</sequence>
<reference evidence="3 4" key="1">
    <citation type="journal article" date="2021" name="Nat. Commun.">
        <title>Genetic determinants of endophytism in the Arabidopsis root mycobiome.</title>
        <authorList>
            <person name="Mesny F."/>
            <person name="Miyauchi S."/>
            <person name="Thiergart T."/>
            <person name="Pickel B."/>
            <person name="Atanasova L."/>
            <person name="Karlsson M."/>
            <person name="Huettel B."/>
            <person name="Barry K.W."/>
            <person name="Haridas S."/>
            <person name="Chen C."/>
            <person name="Bauer D."/>
            <person name="Andreopoulos W."/>
            <person name="Pangilinan J."/>
            <person name="LaButti K."/>
            <person name="Riley R."/>
            <person name="Lipzen A."/>
            <person name="Clum A."/>
            <person name="Drula E."/>
            <person name="Henrissat B."/>
            <person name="Kohler A."/>
            <person name="Grigoriev I.V."/>
            <person name="Martin F.M."/>
            <person name="Hacquard S."/>
        </authorList>
    </citation>
    <scope>NUCLEOTIDE SEQUENCE [LARGE SCALE GENOMIC DNA]</scope>
    <source>
        <strain evidence="3 4">MPI-CAGE-CH-0241</strain>
    </source>
</reference>
<feature type="compositionally biased region" description="Basic and acidic residues" evidence="1">
    <location>
        <begin position="1"/>
        <end position="21"/>
    </location>
</feature>
<keyword evidence="4" id="KW-1185">Reference proteome</keyword>
<evidence type="ECO:0000313" key="4">
    <source>
        <dbReference type="Proteomes" id="UP000777438"/>
    </source>
</evidence>
<dbReference type="Proteomes" id="UP000777438">
    <property type="component" value="Unassembled WGS sequence"/>
</dbReference>
<proteinExistence type="predicted"/>
<evidence type="ECO:0000313" key="3">
    <source>
        <dbReference type="EMBL" id="KAH6867599.1"/>
    </source>
</evidence>
<dbReference type="EMBL" id="JAGPYM010000096">
    <property type="protein sequence ID" value="KAH6867599.1"/>
    <property type="molecule type" value="Genomic_DNA"/>
</dbReference>
<feature type="compositionally biased region" description="Low complexity" evidence="1">
    <location>
        <begin position="67"/>
        <end position="98"/>
    </location>
</feature>
<comment type="caution">
    <text evidence="3">The sequence shown here is derived from an EMBL/GenBank/DDBJ whole genome shotgun (WGS) entry which is preliminary data.</text>
</comment>
<feature type="transmembrane region" description="Helical" evidence="2">
    <location>
        <begin position="117"/>
        <end position="142"/>
    </location>
</feature>
<keyword evidence="2" id="KW-1133">Transmembrane helix</keyword>
<evidence type="ECO:0000256" key="2">
    <source>
        <dbReference type="SAM" id="Phobius"/>
    </source>
</evidence>
<dbReference type="AlphaFoldDB" id="A0A9P8VM31"/>
<evidence type="ECO:0000256" key="1">
    <source>
        <dbReference type="SAM" id="MobiDB-lite"/>
    </source>
</evidence>
<keyword evidence="2" id="KW-0812">Transmembrane</keyword>
<feature type="compositionally biased region" description="Polar residues" evidence="1">
    <location>
        <begin position="46"/>
        <end position="66"/>
    </location>
</feature>
<gene>
    <name evidence="3" type="ORF">B0T10DRAFT_325762</name>
</gene>
<feature type="region of interest" description="Disordered" evidence="1">
    <location>
        <begin position="1"/>
        <end position="102"/>
    </location>
</feature>
<accession>A0A9P8VM31</accession>
<keyword evidence="2" id="KW-0472">Membrane</keyword>
<protein>
    <submittedName>
        <fullName evidence="3">Uncharacterized protein</fullName>
    </submittedName>
</protein>